<dbReference type="Proteomes" id="UP000321317">
    <property type="component" value="Unassembled WGS sequence"/>
</dbReference>
<dbReference type="EMBL" id="VRMA01000048">
    <property type="protein sequence ID" value="TXK56947.1"/>
    <property type="molecule type" value="Genomic_DNA"/>
</dbReference>
<comment type="caution">
    <text evidence="1">The sequence shown here is derived from an EMBL/GenBank/DDBJ whole genome shotgun (WGS) entry which is preliminary data.</text>
</comment>
<gene>
    <name evidence="1" type="ORF">FDW42_07510</name>
    <name evidence="2" type="ORF">FVD16_05570</name>
</gene>
<dbReference type="RefSeq" id="WP_082200840.1">
    <property type="nucleotide sequence ID" value="NZ_CAUWMG010000039.1"/>
</dbReference>
<evidence type="ECO:0000313" key="2">
    <source>
        <dbReference type="EMBL" id="TXK56947.1"/>
    </source>
</evidence>
<evidence type="ECO:0000313" key="4">
    <source>
        <dbReference type="Proteomes" id="UP000321317"/>
    </source>
</evidence>
<dbReference type="EMBL" id="VDBS01000055">
    <property type="protein sequence ID" value="TNB56394.1"/>
    <property type="molecule type" value="Genomic_DNA"/>
</dbReference>
<evidence type="ECO:0000313" key="3">
    <source>
        <dbReference type="Proteomes" id="UP000306813"/>
    </source>
</evidence>
<dbReference type="Proteomes" id="UP000306813">
    <property type="component" value="Unassembled WGS sequence"/>
</dbReference>
<dbReference type="AlphaFoldDB" id="A0AAX2UJZ4"/>
<protein>
    <submittedName>
        <fullName evidence="1">Uncharacterized protein</fullName>
    </submittedName>
</protein>
<dbReference type="KEGG" id="chv:CHELV3228_a0056"/>
<reference evidence="2 4" key="2">
    <citation type="submission" date="2019-08" db="EMBL/GenBank/DDBJ databases">
        <title>Rapid identification of Enteric Bacteria from Whole Genome Sequences (WGS) using Average Nucleotide Identity (ANI).</title>
        <authorList>
            <person name="Lane C."/>
        </authorList>
    </citation>
    <scope>NUCLEOTIDE SEQUENCE [LARGE SCALE GENOMIC DNA]</scope>
    <source>
        <strain evidence="2 4">D4984</strain>
    </source>
</reference>
<keyword evidence="4" id="KW-1185">Reference proteome</keyword>
<accession>A0AAX2UJZ4</accession>
<name>A0AAX2UJZ4_9BACT</name>
<sequence>MLEIEITIDEFCSIFNIKINQYYSKRFNTFLPIRHKKISGKYQKVILAKIDVVKNEIIFKTKNNNIFLKKL</sequence>
<organism evidence="1 3">
    <name type="scientific">Campylobacter helveticus</name>
    <dbReference type="NCBI Taxonomy" id="28898"/>
    <lineage>
        <taxon>Bacteria</taxon>
        <taxon>Pseudomonadati</taxon>
        <taxon>Campylobacterota</taxon>
        <taxon>Epsilonproteobacteria</taxon>
        <taxon>Campylobacterales</taxon>
        <taxon>Campylobacteraceae</taxon>
        <taxon>Campylobacter</taxon>
    </lineage>
</organism>
<dbReference type="GeneID" id="52037790"/>
<proteinExistence type="predicted"/>
<evidence type="ECO:0000313" key="1">
    <source>
        <dbReference type="EMBL" id="TNB56394.1"/>
    </source>
</evidence>
<reference evidence="1 3" key="1">
    <citation type="submission" date="2019-05" db="EMBL/GenBank/DDBJ databases">
        <title>Draft genomes of eight strains of Campylobacter helveticus isolated from cats and a dog in New Zealand.</title>
        <authorList>
            <person name="Bojanic K."/>
            <person name="Midwinter A.C."/>
            <person name="Biggs P.J."/>
            <person name="Acke E."/>
            <person name="Cornelius A.J."/>
            <person name="Marshall J.C."/>
        </authorList>
    </citation>
    <scope>NUCLEOTIDE SEQUENCE [LARGE SCALE GENOMIC DNA]</scope>
    <source>
        <strain evidence="1 3">ACP123b</strain>
    </source>
</reference>